<dbReference type="InterPro" id="IPR003961">
    <property type="entry name" value="FN3_dom"/>
</dbReference>
<sequence>MRLQKKLLTLIVILSVFTIFIFNVNAEGEATAPDAPILNPIIPNVILDGEINLKWNEPEWTSGYEVYYKRSWNDEWILIETITSGRRTFYSYNTIFDGLYEFSVIATGYAMFGNSPRSNIVECNVVILEPVIPDPDPIPLIYPSNPSILINNGNESTSLLDLSLNLACDDADEMQFQISLDMWTNWTSYSTSYILTVTESNLNQRDEFKIEVVFRNENGTTKDAGLGVISDDIKYIDLNGDDEDVPGDGDGDNGLSNDVIIGILVGVIGLLILISIFVKYRKRKNKK</sequence>
<evidence type="ECO:0000259" key="2">
    <source>
        <dbReference type="PROSITE" id="PS50853"/>
    </source>
</evidence>
<dbReference type="AlphaFoldDB" id="A0A0F9PYN1"/>
<organism evidence="3">
    <name type="scientific">marine sediment metagenome</name>
    <dbReference type="NCBI Taxonomy" id="412755"/>
    <lineage>
        <taxon>unclassified sequences</taxon>
        <taxon>metagenomes</taxon>
        <taxon>ecological metagenomes</taxon>
    </lineage>
</organism>
<dbReference type="SUPFAM" id="SSF49265">
    <property type="entry name" value="Fibronectin type III"/>
    <property type="match status" value="1"/>
</dbReference>
<gene>
    <name evidence="3" type="ORF">LCGC14_0770300</name>
</gene>
<protein>
    <recommendedName>
        <fullName evidence="2">Fibronectin type-III domain-containing protein</fullName>
    </recommendedName>
</protein>
<name>A0A0F9PYN1_9ZZZZ</name>
<dbReference type="InterPro" id="IPR013783">
    <property type="entry name" value="Ig-like_fold"/>
</dbReference>
<keyword evidence="1" id="KW-1133">Transmembrane helix</keyword>
<accession>A0A0F9PYN1</accession>
<reference evidence="3" key="1">
    <citation type="journal article" date="2015" name="Nature">
        <title>Complex archaea that bridge the gap between prokaryotes and eukaryotes.</title>
        <authorList>
            <person name="Spang A."/>
            <person name="Saw J.H."/>
            <person name="Jorgensen S.L."/>
            <person name="Zaremba-Niedzwiedzka K."/>
            <person name="Martijn J."/>
            <person name="Lind A.E."/>
            <person name="van Eijk R."/>
            <person name="Schleper C."/>
            <person name="Guy L."/>
            <person name="Ettema T.J."/>
        </authorList>
    </citation>
    <scope>NUCLEOTIDE SEQUENCE</scope>
</reference>
<dbReference type="EMBL" id="LAZR01001944">
    <property type="protein sequence ID" value="KKN36770.1"/>
    <property type="molecule type" value="Genomic_DNA"/>
</dbReference>
<evidence type="ECO:0000313" key="3">
    <source>
        <dbReference type="EMBL" id="KKN36770.1"/>
    </source>
</evidence>
<keyword evidence="1" id="KW-0472">Membrane</keyword>
<dbReference type="CDD" id="cd00063">
    <property type="entry name" value="FN3"/>
    <property type="match status" value="1"/>
</dbReference>
<feature type="domain" description="Fibronectin type-III" evidence="2">
    <location>
        <begin position="36"/>
        <end position="130"/>
    </location>
</feature>
<proteinExistence type="predicted"/>
<evidence type="ECO:0000256" key="1">
    <source>
        <dbReference type="SAM" id="Phobius"/>
    </source>
</evidence>
<dbReference type="Gene3D" id="2.60.40.10">
    <property type="entry name" value="Immunoglobulins"/>
    <property type="match status" value="1"/>
</dbReference>
<keyword evidence="1" id="KW-0812">Transmembrane</keyword>
<comment type="caution">
    <text evidence="3">The sequence shown here is derived from an EMBL/GenBank/DDBJ whole genome shotgun (WGS) entry which is preliminary data.</text>
</comment>
<dbReference type="PROSITE" id="PS50853">
    <property type="entry name" value="FN3"/>
    <property type="match status" value="1"/>
</dbReference>
<feature type="transmembrane region" description="Helical" evidence="1">
    <location>
        <begin position="259"/>
        <end position="278"/>
    </location>
</feature>
<dbReference type="InterPro" id="IPR036116">
    <property type="entry name" value="FN3_sf"/>
</dbReference>